<protein>
    <submittedName>
        <fullName evidence="1">Uncharacterized protein</fullName>
    </submittedName>
</protein>
<organism evidence="1 2">
    <name type="scientific">Leptomonas seymouri</name>
    <dbReference type="NCBI Taxonomy" id="5684"/>
    <lineage>
        <taxon>Eukaryota</taxon>
        <taxon>Discoba</taxon>
        <taxon>Euglenozoa</taxon>
        <taxon>Kinetoplastea</taxon>
        <taxon>Metakinetoplastina</taxon>
        <taxon>Trypanosomatida</taxon>
        <taxon>Trypanosomatidae</taxon>
        <taxon>Leishmaniinae</taxon>
        <taxon>Leptomonas</taxon>
    </lineage>
</organism>
<dbReference type="EMBL" id="LJSK01000042">
    <property type="protein sequence ID" value="KPI88706.1"/>
    <property type="molecule type" value="Genomic_DNA"/>
</dbReference>
<comment type="caution">
    <text evidence="1">The sequence shown here is derived from an EMBL/GenBank/DDBJ whole genome shotgun (WGS) entry which is preliminary data.</text>
</comment>
<dbReference type="Proteomes" id="UP000038009">
    <property type="component" value="Unassembled WGS sequence"/>
</dbReference>
<dbReference type="AlphaFoldDB" id="A0A0N0P7E5"/>
<evidence type="ECO:0000313" key="2">
    <source>
        <dbReference type="Proteomes" id="UP000038009"/>
    </source>
</evidence>
<gene>
    <name evidence="1" type="ORF">ABL78_2166</name>
</gene>
<name>A0A0N0P7E5_LEPSE</name>
<proteinExistence type="predicted"/>
<dbReference type="VEuPathDB" id="TriTrypDB:Lsey_0042_0130"/>
<evidence type="ECO:0000313" key="1">
    <source>
        <dbReference type="EMBL" id="KPI88706.1"/>
    </source>
</evidence>
<sequence length="125" mass="13794">MPLPFGFGDWAAARVGSRTGHVVRLYGVPFCTLYAAVLMISLHKGFFLLQTLHRKWVFTHNFNCMCEPPPFTPQCHRHGVGGLAGSGDTLLDGAVHGYYRGLKGIIMGEKSFLSAFQHALARSSW</sequence>
<accession>A0A0N0P7E5</accession>
<reference evidence="1 2" key="1">
    <citation type="journal article" date="2015" name="PLoS Pathog.">
        <title>Leptomonas seymouri: Adaptations to the Dixenous Life Cycle Analyzed by Genome Sequencing, Transcriptome Profiling and Co-infection with Leishmania donovani.</title>
        <authorList>
            <person name="Kraeva N."/>
            <person name="Butenko A."/>
            <person name="Hlavacova J."/>
            <person name="Kostygov A."/>
            <person name="Myskova J."/>
            <person name="Grybchuk D."/>
            <person name="Lestinova T."/>
            <person name="Votypka J."/>
            <person name="Volf P."/>
            <person name="Opperdoes F."/>
            <person name="Flegontov P."/>
            <person name="Lukes J."/>
            <person name="Yurchenko V."/>
        </authorList>
    </citation>
    <scope>NUCLEOTIDE SEQUENCE [LARGE SCALE GENOMIC DNA]</scope>
    <source>
        <strain evidence="1 2">ATCC 30220</strain>
    </source>
</reference>
<keyword evidence="2" id="KW-1185">Reference proteome</keyword>